<evidence type="ECO:0000313" key="2">
    <source>
        <dbReference type="EMBL" id="SJZ67521.1"/>
    </source>
</evidence>
<dbReference type="SUPFAM" id="SSF48695">
    <property type="entry name" value="Multiheme cytochromes"/>
    <property type="match status" value="1"/>
</dbReference>
<protein>
    <submittedName>
        <fullName evidence="2">Uncharacterized protein</fullName>
    </submittedName>
</protein>
<dbReference type="Proteomes" id="UP000189933">
    <property type="component" value="Unassembled WGS sequence"/>
</dbReference>
<dbReference type="AlphaFoldDB" id="A0A1T4MKX7"/>
<sequence length="200" mass="22802">MSMKRLFIFLLLTLLVALTAAVLFSQGSIDFSQNRREAALCDNCHEMIPNVITWRLSSHQKIGCLNCHRDITLTTFAYRHWRGFFQTPIQGNFIPDQTCRQCHTSRRQLTMPDNLNVPHFLHTTRQVDCVDCHAKIVHRGISKSPLLRQLSFPGEYTEAKLIPLAQRLPSRVQMAECKGCHNGAMASNRCSVCHPQNKGK</sequence>
<dbReference type="InterPro" id="IPR036280">
    <property type="entry name" value="Multihaem_cyt_sf"/>
</dbReference>
<dbReference type="PANTHER" id="PTHR35038">
    <property type="entry name" value="DISSIMILATORY SULFITE REDUCTASE SIRA"/>
    <property type="match status" value="1"/>
</dbReference>
<dbReference type="InterPro" id="IPR051829">
    <property type="entry name" value="Multiheme_Cytochr_ET"/>
</dbReference>
<dbReference type="EMBL" id="FUXM01000004">
    <property type="protein sequence ID" value="SJZ67521.1"/>
    <property type="molecule type" value="Genomic_DNA"/>
</dbReference>
<evidence type="ECO:0000313" key="3">
    <source>
        <dbReference type="Proteomes" id="UP000189933"/>
    </source>
</evidence>
<dbReference type="RefSeq" id="WP_078664743.1">
    <property type="nucleotide sequence ID" value="NZ_FUXM01000004.1"/>
</dbReference>
<gene>
    <name evidence="2" type="ORF">SAMN02745885_00637</name>
</gene>
<keyword evidence="1" id="KW-0732">Signal</keyword>
<proteinExistence type="predicted"/>
<dbReference type="OrthoDB" id="9791652at2"/>
<accession>A0A1T4MKX7</accession>
<name>A0A1T4MKX7_9FIRM</name>
<dbReference type="Gene3D" id="3.90.10.10">
    <property type="entry name" value="Cytochrome C3"/>
    <property type="match status" value="2"/>
</dbReference>
<organism evidence="2 3">
    <name type="scientific">Carboxydocella sporoproducens DSM 16521</name>
    <dbReference type="NCBI Taxonomy" id="1121270"/>
    <lineage>
        <taxon>Bacteria</taxon>
        <taxon>Bacillati</taxon>
        <taxon>Bacillota</taxon>
        <taxon>Clostridia</taxon>
        <taxon>Eubacteriales</taxon>
        <taxon>Clostridiales Family XVI. Incertae Sedis</taxon>
        <taxon>Carboxydocella</taxon>
    </lineage>
</organism>
<reference evidence="3" key="1">
    <citation type="submission" date="2017-02" db="EMBL/GenBank/DDBJ databases">
        <authorList>
            <person name="Varghese N."/>
            <person name="Submissions S."/>
        </authorList>
    </citation>
    <scope>NUCLEOTIDE SEQUENCE [LARGE SCALE GENOMIC DNA]</scope>
    <source>
        <strain evidence="3">DSM 16521</strain>
    </source>
</reference>
<keyword evidence="3" id="KW-1185">Reference proteome</keyword>
<evidence type="ECO:0000256" key="1">
    <source>
        <dbReference type="ARBA" id="ARBA00022729"/>
    </source>
</evidence>